<evidence type="ECO:0000313" key="3">
    <source>
        <dbReference type="Proteomes" id="UP001267290"/>
    </source>
</evidence>
<dbReference type="RefSeq" id="WP_310226609.1">
    <property type="nucleotide sequence ID" value="NZ_JAVDSB010000003.1"/>
</dbReference>
<feature type="compositionally biased region" description="Acidic residues" evidence="1">
    <location>
        <begin position="55"/>
        <end position="76"/>
    </location>
</feature>
<reference evidence="2 3" key="1">
    <citation type="submission" date="2023-07" db="EMBL/GenBank/DDBJ databases">
        <title>Sorghum-associated microbial communities from plants grown in Nebraska, USA.</title>
        <authorList>
            <person name="Schachtman D."/>
        </authorList>
    </citation>
    <scope>NUCLEOTIDE SEQUENCE [LARGE SCALE GENOMIC DNA]</scope>
    <source>
        <strain evidence="2 3">CC258</strain>
    </source>
</reference>
<dbReference type="Proteomes" id="UP001267290">
    <property type="component" value="Unassembled WGS sequence"/>
</dbReference>
<protein>
    <recommendedName>
        <fullName evidence="4">Phage protein</fullName>
    </recommendedName>
</protein>
<feature type="region of interest" description="Disordered" evidence="1">
    <location>
        <begin position="50"/>
        <end position="76"/>
    </location>
</feature>
<accession>A0ABU1NUJ2</accession>
<evidence type="ECO:0000313" key="2">
    <source>
        <dbReference type="EMBL" id="MDR6551158.1"/>
    </source>
</evidence>
<evidence type="ECO:0008006" key="4">
    <source>
        <dbReference type="Google" id="ProtNLM"/>
    </source>
</evidence>
<sequence length="76" mass="8901">MKIYVILSFDGETLENVYVGPDEEKALAFKPADFENCDALFVEIWEDGEKTDDFRLEEDEEEESEDEDENTEEEVK</sequence>
<name>A0ABU1NUJ2_9BACL</name>
<dbReference type="EMBL" id="JAVDSB010000003">
    <property type="protein sequence ID" value="MDR6551158.1"/>
    <property type="molecule type" value="Genomic_DNA"/>
</dbReference>
<gene>
    <name evidence="2" type="ORF">J2736_002345</name>
</gene>
<keyword evidence="3" id="KW-1185">Reference proteome</keyword>
<comment type="caution">
    <text evidence="2">The sequence shown here is derived from an EMBL/GenBank/DDBJ whole genome shotgun (WGS) entry which is preliminary data.</text>
</comment>
<organism evidence="2 3">
    <name type="scientific">Paenibacillus qinlingensis</name>
    <dbReference type="NCBI Taxonomy" id="1837343"/>
    <lineage>
        <taxon>Bacteria</taxon>
        <taxon>Bacillati</taxon>
        <taxon>Bacillota</taxon>
        <taxon>Bacilli</taxon>
        <taxon>Bacillales</taxon>
        <taxon>Paenibacillaceae</taxon>
        <taxon>Paenibacillus</taxon>
    </lineage>
</organism>
<evidence type="ECO:0000256" key="1">
    <source>
        <dbReference type="SAM" id="MobiDB-lite"/>
    </source>
</evidence>
<proteinExistence type="predicted"/>